<organism evidence="1 2">
    <name type="scientific">Ridgeia piscesae</name>
    <name type="common">Tubeworm</name>
    <dbReference type="NCBI Taxonomy" id="27915"/>
    <lineage>
        <taxon>Eukaryota</taxon>
        <taxon>Metazoa</taxon>
        <taxon>Spiralia</taxon>
        <taxon>Lophotrochozoa</taxon>
        <taxon>Annelida</taxon>
        <taxon>Polychaeta</taxon>
        <taxon>Sedentaria</taxon>
        <taxon>Canalipalpata</taxon>
        <taxon>Sabellida</taxon>
        <taxon>Siboglinidae</taxon>
        <taxon>Ridgeia</taxon>
    </lineage>
</organism>
<proteinExistence type="predicted"/>
<dbReference type="Proteomes" id="UP001209878">
    <property type="component" value="Unassembled WGS sequence"/>
</dbReference>
<comment type="caution">
    <text evidence="1">The sequence shown here is derived from an EMBL/GenBank/DDBJ whole genome shotgun (WGS) entry which is preliminary data.</text>
</comment>
<protein>
    <submittedName>
        <fullName evidence="1">Uncharacterized protein</fullName>
    </submittedName>
</protein>
<gene>
    <name evidence="1" type="ORF">NP493_525g04003</name>
</gene>
<name>A0AAD9KWE4_RIDPI</name>
<reference evidence="1" key="1">
    <citation type="journal article" date="2023" name="Mol. Biol. Evol.">
        <title>Third-Generation Sequencing Reveals the Adaptive Role of the Epigenome in Three Deep-Sea Polychaetes.</title>
        <authorList>
            <person name="Perez M."/>
            <person name="Aroh O."/>
            <person name="Sun Y."/>
            <person name="Lan Y."/>
            <person name="Juniper S.K."/>
            <person name="Young C.R."/>
            <person name="Angers B."/>
            <person name="Qian P.Y."/>
        </authorList>
    </citation>
    <scope>NUCLEOTIDE SEQUENCE</scope>
    <source>
        <strain evidence="1">R07B-5</strain>
    </source>
</reference>
<keyword evidence="2" id="KW-1185">Reference proteome</keyword>
<dbReference type="EMBL" id="JAODUO010000525">
    <property type="protein sequence ID" value="KAK2178894.1"/>
    <property type="molecule type" value="Genomic_DNA"/>
</dbReference>
<sequence length="368" mass="39698">MQGSASLSTTYKTEVSFSVGMTWSKTSGTTRQPLRITPSSGRTYNGELVSKASVSVTATPSISATWPCVAKPKKKKGHQKGENNDITSLQLSAAFPIYVKVAGEACACDDPDRHTEFSITAGLDKVNLGLTVYKWKFEKSVDVKGATVRQGVCKANPAPCCVCKETGMPGKRDPKTKECLCKCFCDWPYNTVVSVKAKNGRCKCARCPDGSLQRWAAQVKCPCKCADGVEREMRRDGTCDCSCRCRDGVTRDTLAADGSCPCKCTCRNCAESTLGRWGCMCPGDVCPRCPAGGVATWKDCRCRCPSACGRPPACSAGRRGARCDQPDCSPCQRCSNHGVCLKKPGCAASCKCRGPWEGRQLHIHIRVY</sequence>
<evidence type="ECO:0000313" key="1">
    <source>
        <dbReference type="EMBL" id="KAK2178894.1"/>
    </source>
</evidence>
<accession>A0AAD9KWE4</accession>
<dbReference type="AlphaFoldDB" id="A0AAD9KWE4"/>
<evidence type="ECO:0000313" key="2">
    <source>
        <dbReference type="Proteomes" id="UP001209878"/>
    </source>
</evidence>